<feature type="domain" description="Epoxide hydrolase N-terminal" evidence="4">
    <location>
        <begin position="447"/>
        <end position="558"/>
    </location>
</feature>
<protein>
    <recommendedName>
        <fullName evidence="4">Epoxide hydrolase N-terminal domain-containing protein</fullName>
    </recommendedName>
</protein>
<accession>A0A182UCZ7</accession>
<evidence type="ECO:0000313" key="6">
    <source>
        <dbReference type="Proteomes" id="UP000075902"/>
    </source>
</evidence>
<evidence type="ECO:0000313" key="5">
    <source>
        <dbReference type="EnsemblMetazoa" id="AMEC018151-PA"/>
    </source>
</evidence>
<name>A0A182UCZ7_9DIPT</name>
<dbReference type="Proteomes" id="UP000075902">
    <property type="component" value="Unassembled WGS sequence"/>
</dbReference>
<keyword evidence="6" id="KW-1185">Reference proteome</keyword>
<dbReference type="GO" id="GO:0004301">
    <property type="term" value="F:epoxide hydrolase activity"/>
    <property type="evidence" value="ECO:0007669"/>
    <property type="project" value="TreeGrafter"/>
</dbReference>
<keyword evidence="3" id="KW-0378">Hydrolase</keyword>
<comment type="similarity">
    <text evidence="1">Belongs to the peptidase S33 family.</text>
</comment>
<dbReference type="SUPFAM" id="SSF53474">
    <property type="entry name" value="alpha/beta-Hydrolases"/>
    <property type="match status" value="2"/>
</dbReference>
<dbReference type="PANTHER" id="PTHR21661:SF35">
    <property type="entry name" value="EPOXIDE HYDROLASE"/>
    <property type="match status" value="1"/>
</dbReference>
<dbReference type="PANTHER" id="PTHR21661">
    <property type="entry name" value="EPOXIDE HYDROLASE 1-RELATED"/>
    <property type="match status" value="1"/>
</dbReference>
<evidence type="ECO:0000256" key="1">
    <source>
        <dbReference type="ARBA" id="ARBA00010088"/>
    </source>
</evidence>
<sequence length="828" mass="94903">MGLGTQFLCLFLDEYWGSGDGATYQEDTSIRSFNISVDTQTIQKLLQQLKDLPHLAQPLENADSFEYGFNSNRLRKIVHFWRERYLPKWATEREPYLNRYPHYKTQIQGLDIHYIHVCPDAGKRTVLPLLLLHGWPGTVREFYDIIPLLTEPSNEREFTFEVIVPSLPGFGWSQGSAKVGFGGQKMAVVMRNLMERIGHKRFFVHGGDWGALITDMMGTYFPDSVMGIHQSGCGVIGTFATWKTMIASVVPSLFVEKRHVPYYFPLGSYFREILVESGYMHLQATKPDTIGTALIGNPIGLAAYILEKFSTQTDRAFRKLPDGGLERAFSLDALLDNLMIYYLTDSITTSQRLYAEAFSKRELFAGELERIPNLVPAACAKFRHDVLQTIDWALQGHYHNLVQSNHFDDGGHFSAMQVPEVVYRDILEFVEKVFKGGDPYGGSLEIVPFNVSYPPEVIERLRKQLHDAPSLTAPLEETAFQYGFNSERLKEIVQYWRTDYLDRWDERQTYLNRFTHFKTKIQGLDIHFIRDKLESVRNPKRIVPLLLLHGWPGSVREFYDIIPMLSNRTSDKEYVFDVIVPSLPGYGWSEGSSKPGLSTSKVAVIMKNLMSRLGYRSFYIQGGDWGAIIGNLMAILFEKDILAPSFFIEKQHIDFYHPTWPKIVELILEGGYLHLQATKPDTIGTALQNNPIGLAAYILEKFSTWTNPANRNLQDGGLEQHYSLDALLDNVMIYYLTDSITTSQRLYAESFSTDELGKAYENIPTNVPAACAKFRHELFQYPDWILKEHFTNLMQSNHYNDGGHFAAMQLPEVLYKDIVQFVNRLYVR</sequence>
<dbReference type="PRINTS" id="PR00412">
    <property type="entry name" value="EPOXHYDRLASE"/>
</dbReference>
<dbReference type="GO" id="GO:0097176">
    <property type="term" value="P:epoxide metabolic process"/>
    <property type="evidence" value="ECO:0007669"/>
    <property type="project" value="TreeGrafter"/>
</dbReference>
<dbReference type="InterPro" id="IPR000639">
    <property type="entry name" value="Epox_hydrolase-like"/>
</dbReference>
<dbReference type="Pfam" id="PF06441">
    <property type="entry name" value="EHN"/>
    <property type="match status" value="2"/>
</dbReference>
<evidence type="ECO:0000259" key="4">
    <source>
        <dbReference type="Pfam" id="PF06441"/>
    </source>
</evidence>
<dbReference type="STRING" id="34690.A0A182UCZ7"/>
<keyword evidence="2" id="KW-0058">Aromatic hydrocarbons catabolism</keyword>
<dbReference type="EnsemblMetazoa" id="AMEC018151-RA">
    <property type="protein sequence ID" value="AMEC018151-PA"/>
    <property type="gene ID" value="AMEC018151"/>
</dbReference>
<reference evidence="6" key="1">
    <citation type="submission" date="2014-01" db="EMBL/GenBank/DDBJ databases">
        <title>The Genome Sequence of Anopheles melas CM1001059_A (V2).</title>
        <authorList>
            <consortium name="The Broad Institute Genomics Platform"/>
            <person name="Neafsey D.E."/>
            <person name="Besansky N."/>
            <person name="Howell P."/>
            <person name="Walton C."/>
            <person name="Young S.K."/>
            <person name="Zeng Q."/>
            <person name="Gargeya S."/>
            <person name="Fitzgerald M."/>
            <person name="Haas B."/>
            <person name="Abouelleil A."/>
            <person name="Allen A.W."/>
            <person name="Alvarado L."/>
            <person name="Arachchi H.M."/>
            <person name="Berlin A.M."/>
            <person name="Chapman S.B."/>
            <person name="Gainer-Dewar J."/>
            <person name="Goldberg J."/>
            <person name="Griggs A."/>
            <person name="Gujja S."/>
            <person name="Hansen M."/>
            <person name="Howarth C."/>
            <person name="Imamovic A."/>
            <person name="Ireland A."/>
            <person name="Larimer J."/>
            <person name="McCowan C."/>
            <person name="Murphy C."/>
            <person name="Pearson M."/>
            <person name="Poon T.W."/>
            <person name="Priest M."/>
            <person name="Roberts A."/>
            <person name="Saif S."/>
            <person name="Shea T."/>
            <person name="Sisk P."/>
            <person name="Sykes S."/>
            <person name="Wortman J."/>
            <person name="Nusbaum C."/>
            <person name="Birren B."/>
        </authorList>
    </citation>
    <scope>NUCLEOTIDE SEQUENCE [LARGE SCALE GENOMIC DNA]</scope>
    <source>
        <strain evidence="6">CM1001059</strain>
    </source>
</reference>
<dbReference type="AlphaFoldDB" id="A0A182UCZ7"/>
<feature type="domain" description="Epoxide hydrolase N-terminal" evidence="4">
    <location>
        <begin position="30"/>
        <end position="142"/>
    </location>
</feature>
<evidence type="ECO:0000256" key="2">
    <source>
        <dbReference type="ARBA" id="ARBA00022797"/>
    </source>
</evidence>
<evidence type="ECO:0000256" key="3">
    <source>
        <dbReference type="ARBA" id="ARBA00022801"/>
    </source>
</evidence>
<dbReference type="Gene3D" id="3.40.50.1820">
    <property type="entry name" value="alpha/beta hydrolase"/>
    <property type="match status" value="2"/>
</dbReference>
<dbReference type="InterPro" id="IPR010497">
    <property type="entry name" value="Epoxide_hydro_N"/>
</dbReference>
<reference evidence="5" key="2">
    <citation type="submission" date="2020-05" db="UniProtKB">
        <authorList>
            <consortium name="EnsemblMetazoa"/>
        </authorList>
    </citation>
    <scope>IDENTIFICATION</scope>
    <source>
        <strain evidence="5">CM1001059</strain>
    </source>
</reference>
<proteinExistence type="inferred from homology"/>
<dbReference type="InterPro" id="IPR029058">
    <property type="entry name" value="AB_hydrolase_fold"/>
</dbReference>
<organism evidence="5 6">
    <name type="scientific">Anopheles melas</name>
    <dbReference type="NCBI Taxonomy" id="34690"/>
    <lineage>
        <taxon>Eukaryota</taxon>
        <taxon>Metazoa</taxon>
        <taxon>Ecdysozoa</taxon>
        <taxon>Arthropoda</taxon>
        <taxon>Hexapoda</taxon>
        <taxon>Insecta</taxon>
        <taxon>Pterygota</taxon>
        <taxon>Neoptera</taxon>
        <taxon>Endopterygota</taxon>
        <taxon>Diptera</taxon>
        <taxon>Nematocera</taxon>
        <taxon>Culicoidea</taxon>
        <taxon>Culicidae</taxon>
        <taxon>Anophelinae</taxon>
        <taxon>Anopheles</taxon>
    </lineage>
</organism>
<dbReference type="VEuPathDB" id="VectorBase:AMEC018151"/>